<sequence>MAHLKPKDINLFIGRIYDQVKKTAGNTAKSGHHTKAPEKNVILFVGAVYGHMIDAVKKYSREHKKKFRIGLIHDSKAKLDKYTESHLEKLDLVIACDLKSDSALQNALDP</sequence>
<proteinExistence type="predicted"/>
<organism evidence="1 2">
    <name type="scientific">Candidatus Magasanikbacteria bacterium CG10_big_fil_rev_8_21_14_0_10_43_6</name>
    <dbReference type="NCBI Taxonomy" id="1974650"/>
    <lineage>
        <taxon>Bacteria</taxon>
        <taxon>Candidatus Magasanikiibacteriota</taxon>
    </lineage>
</organism>
<dbReference type="AlphaFoldDB" id="A0A2M6VZS3"/>
<accession>A0A2M6VZS3</accession>
<comment type="caution">
    <text evidence="1">The sequence shown here is derived from an EMBL/GenBank/DDBJ whole genome shotgun (WGS) entry which is preliminary data.</text>
</comment>
<reference evidence="2" key="1">
    <citation type="submission" date="2017-09" db="EMBL/GenBank/DDBJ databases">
        <title>Depth-based differentiation of microbial function through sediment-hosted aquifers and enrichment of novel symbionts in the deep terrestrial subsurface.</title>
        <authorList>
            <person name="Probst A.J."/>
            <person name="Ladd B."/>
            <person name="Jarett J.K."/>
            <person name="Geller-Mcgrath D.E."/>
            <person name="Sieber C.M.K."/>
            <person name="Emerson J.B."/>
            <person name="Anantharaman K."/>
            <person name="Thomas B.C."/>
            <person name="Malmstrom R."/>
            <person name="Stieglmeier M."/>
            <person name="Klingl A."/>
            <person name="Woyke T."/>
            <person name="Ryan C.M."/>
            <person name="Banfield J.F."/>
        </authorList>
    </citation>
    <scope>NUCLEOTIDE SEQUENCE [LARGE SCALE GENOMIC DNA]</scope>
</reference>
<evidence type="ECO:0000313" key="2">
    <source>
        <dbReference type="Proteomes" id="UP000229362"/>
    </source>
</evidence>
<dbReference type="EMBL" id="PFBZ01000226">
    <property type="protein sequence ID" value="PIT86049.1"/>
    <property type="molecule type" value="Genomic_DNA"/>
</dbReference>
<dbReference type="Proteomes" id="UP000229362">
    <property type="component" value="Unassembled WGS sequence"/>
</dbReference>
<name>A0A2M6VZS3_9BACT</name>
<evidence type="ECO:0000313" key="1">
    <source>
        <dbReference type="EMBL" id="PIT86049.1"/>
    </source>
</evidence>
<gene>
    <name evidence="1" type="ORF">COU33_05320</name>
</gene>
<protein>
    <submittedName>
        <fullName evidence="1">Uncharacterized protein</fullName>
    </submittedName>
</protein>
<feature type="non-terminal residue" evidence="1">
    <location>
        <position position="110"/>
    </location>
</feature>